<dbReference type="PANTHER" id="PTHR30146">
    <property type="entry name" value="LACI-RELATED TRANSCRIPTIONAL REPRESSOR"/>
    <property type="match status" value="1"/>
</dbReference>
<dbReference type="EMBL" id="FONN01000002">
    <property type="protein sequence ID" value="SFE41220.1"/>
    <property type="molecule type" value="Genomic_DNA"/>
</dbReference>
<protein>
    <submittedName>
        <fullName evidence="5">DNA-binding transcriptional regulator, LacI/PurR family</fullName>
    </submittedName>
</protein>
<dbReference type="InterPro" id="IPR028082">
    <property type="entry name" value="Peripla_BP_I"/>
</dbReference>
<proteinExistence type="predicted"/>
<dbReference type="Pfam" id="PF00392">
    <property type="entry name" value="GntR"/>
    <property type="match status" value="1"/>
</dbReference>
<dbReference type="GO" id="GO:0003700">
    <property type="term" value="F:DNA-binding transcription factor activity"/>
    <property type="evidence" value="ECO:0007669"/>
    <property type="project" value="InterPro"/>
</dbReference>
<dbReference type="Gene3D" id="1.10.10.10">
    <property type="entry name" value="Winged helix-like DNA-binding domain superfamily/Winged helix DNA-binding domain"/>
    <property type="match status" value="1"/>
</dbReference>
<accession>A0A1I2AEG6</accession>
<evidence type="ECO:0000256" key="1">
    <source>
        <dbReference type="ARBA" id="ARBA00023015"/>
    </source>
</evidence>
<reference evidence="6" key="1">
    <citation type="submission" date="2016-10" db="EMBL/GenBank/DDBJ databases">
        <authorList>
            <person name="Varghese N."/>
            <person name="Submissions S."/>
        </authorList>
    </citation>
    <scope>NUCLEOTIDE SEQUENCE [LARGE SCALE GENOMIC DNA]</scope>
    <source>
        <strain evidence="6">CGMCC 1.10223</strain>
    </source>
</reference>
<gene>
    <name evidence="5" type="ORF">SAMN04487969_102396</name>
</gene>
<dbReference type="CDD" id="cd07377">
    <property type="entry name" value="WHTH_GntR"/>
    <property type="match status" value="1"/>
</dbReference>
<feature type="domain" description="HTH gntR-type" evidence="4">
    <location>
        <begin position="4"/>
        <end position="72"/>
    </location>
</feature>
<dbReference type="PANTHER" id="PTHR30146:SF109">
    <property type="entry name" value="HTH-TYPE TRANSCRIPTIONAL REGULATOR GALS"/>
    <property type="match status" value="1"/>
</dbReference>
<dbReference type="RefSeq" id="WP_046230132.1">
    <property type="nucleotide sequence ID" value="NZ_FONN01000002.1"/>
</dbReference>
<dbReference type="CDD" id="cd06267">
    <property type="entry name" value="PBP1_LacI_sugar_binding-like"/>
    <property type="match status" value="1"/>
</dbReference>
<dbReference type="SUPFAM" id="SSF46785">
    <property type="entry name" value="Winged helix' DNA-binding domain"/>
    <property type="match status" value="1"/>
</dbReference>
<evidence type="ECO:0000313" key="6">
    <source>
        <dbReference type="Proteomes" id="UP000183410"/>
    </source>
</evidence>
<keyword evidence="1" id="KW-0805">Transcription regulation</keyword>
<dbReference type="OrthoDB" id="9799482at2"/>
<keyword evidence="2 5" id="KW-0238">DNA-binding</keyword>
<dbReference type="PRINTS" id="PR00035">
    <property type="entry name" value="HTHGNTR"/>
</dbReference>
<dbReference type="Proteomes" id="UP000183410">
    <property type="component" value="Unassembled WGS sequence"/>
</dbReference>
<dbReference type="PROSITE" id="PS50949">
    <property type="entry name" value="HTH_GNTR"/>
    <property type="match status" value="1"/>
</dbReference>
<dbReference type="SMART" id="SM00345">
    <property type="entry name" value="HTH_GNTR"/>
    <property type="match status" value="1"/>
</dbReference>
<dbReference type="GO" id="GO:0000976">
    <property type="term" value="F:transcription cis-regulatory region binding"/>
    <property type="evidence" value="ECO:0007669"/>
    <property type="project" value="TreeGrafter"/>
</dbReference>
<keyword evidence="3" id="KW-0804">Transcription</keyword>
<keyword evidence="6" id="KW-1185">Reference proteome</keyword>
<dbReference type="Pfam" id="PF00532">
    <property type="entry name" value="Peripla_BP_1"/>
    <property type="match status" value="1"/>
</dbReference>
<evidence type="ECO:0000313" key="5">
    <source>
        <dbReference type="EMBL" id="SFE41220.1"/>
    </source>
</evidence>
<dbReference type="InterPro" id="IPR001761">
    <property type="entry name" value="Peripla_BP/Lac1_sug-bd_dom"/>
</dbReference>
<dbReference type="InterPro" id="IPR036388">
    <property type="entry name" value="WH-like_DNA-bd_sf"/>
</dbReference>
<evidence type="ECO:0000256" key="3">
    <source>
        <dbReference type="ARBA" id="ARBA00023163"/>
    </source>
</evidence>
<name>A0A1I2AEG6_9BACL</name>
<dbReference type="AlphaFoldDB" id="A0A1I2AEG6"/>
<sequence length="360" mass="40766">MGKLPLYKQIQSYYRERILTGELRYKDRVPSEQEIMDEFRVSKITVKNALISLAEEGLITRIQGKGTFVAQVNDEALSVNSELQSRSPADGMNDIIGFIIPTLKTKVIQKLVDYVELHAKEAGYQTILHITRESSVEESKAINKLTEIGVKGIIVFPTEDEKYNESLLRLSLDKFPFVFIDRYLRNIDTYQIISDNAAGSYETINYLLSKGHQNIALISPDNTNTAIEDRTLGFEKAYIDRRISIDKTLWCHVPLDILRTDQAEPYVTAFLNLHPEVSAIYALSAETAQIAYQSLGKLDRRETEIVSFDNPDLPGISYVSQNENLLAQAAVTLLKSQMEGEYLPQQTVIEVELILNDQLP</sequence>
<dbReference type="InterPro" id="IPR000524">
    <property type="entry name" value="Tscrpt_reg_HTH_GntR"/>
</dbReference>
<dbReference type="Gene3D" id="3.40.50.2300">
    <property type="match status" value="2"/>
</dbReference>
<dbReference type="SUPFAM" id="SSF53822">
    <property type="entry name" value="Periplasmic binding protein-like I"/>
    <property type="match status" value="1"/>
</dbReference>
<dbReference type="InterPro" id="IPR036390">
    <property type="entry name" value="WH_DNA-bd_sf"/>
</dbReference>
<evidence type="ECO:0000256" key="2">
    <source>
        <dbReference type="ARBA" id="ARBA00023125"/>
    </source>
</evidence>
<evidence type="ECO:0000259" key="4">
    <source>
        <dbReference type="PROSITE" id="PS50949"/>
    </source>
</evidence>
<organism evidence="5 6">
    <name type="scientific">Paenibacillus algorifonticola</name>
    <dbReference type="NCBI Taxonomy" id="684063"/>
    <lineage>
        <taxon>Bacteria</taxon>
        <taxon>Bacillati</taxon>
        <taxon>Bacillota</taxon>
        <taxon>Bacilli</taxon>
        <taxon>Bacillales</taxon>
        <taxon>Paenibacillaceae</taxon>
        <taxon>Paenibacillus</taxon>
    </lineage>
</organism>